<evidence type="ECO:0000256" key="1">
    <source>
        <dbReference type="ARBA" id="ARBA00007487"/>
    </source>
</evidence>
<dbReference type="GO" id="GO:0009236">
    <property type="term" value="P:cobalamin biosynthetic process"/>
    <property type="evidence" value="ECO:0007669"/>
    <property type="project" value="UniProtKB-UniRule"/>
</dbReference>
<dbReference type="InterPro" id="IPR016030">
    <property type="entry name" value="CblAdoTrfase-like"/>
</dbReference>
<dbReference type="InterPro" id="IPR036451">
    <property type="entry name" value="CblAdoTrfase-like_sf"/>
</dbReference>
<proteinExistence type="inferred from homology"/>
<protein>
    <recommendedName>
        <fullName evidence="6">Corrinoid adenosyltransferase</fullName>
        <ecNumber evidence="6">2.5.1.17</ecNumber>
    </recommendedName>
    <alternativeName>
        <fullName evidence="6">Cob(II)alamin adenosyltransferase</fullName>
    </alternativeName>
    <alternativeName>
        <fullName evidence="6">Cob(II)yrinic acid a,c-diamide adenosyltransferase</fullName>
    </alternativeName>
    <alternativeName>
        <fullName evidence="6">Cobinamide/cobalamin adenosyltransferase</fullName>
    </alternativeName>
</protein>
<dbReference type="NCBIfam" id="TIGR00636">
    <property type="entry name" value="PduO_Nterm"/>
    <property type="match status" value="1"/>
</dbReference>
<feature type="domain" description="Cobalamin adenosyltransferase-like" evidence="7">
    <location>
        <begin position="27"/>
        <end position="193"/>
    </location>
</feature>
<dbReference type="GO" id="GO:0008817">
    <property type="term" value="F:corrinoid adenosyltransferase activity"/>
    <property type="evidence" value="ECO:0007669"/>
    <property type="project" value="UniProtKB-UniRule"/>
</dbReference>
<dbReference type="PANTHER" id="PTHR12213:SF0">
    <property type="entry name" value="CORRINOID ADENOSYLTRANSFERASE MMAB"/>
    <property type="match status" value="1"/>
</dbReference>
<comment type="pathway">
    <text evidence="6">Cofactor biosynthesis; adenosylcobalamin biosynthesis; adenosylcobalamin from cob(II)yrinate a,c-diamide: step 2/7.</text>
</comment>
<comment type="catalytic activity">
    <reaction evidence="6">
        <text>2 cob(II)alamin + reduced [electron-transfer flavoprotein] + 2 ATP = 2 adenosylcob(III)alamin + 2 triphosphate + oxidized [electron-transfer flavoprotein] + 3 H(+)</text>
        <dbReference type="Rhea" id="RHEA:28671"/>
        <dbReference type="Rhea" id="RHEA-COMP:10685"/>
        <dbReference type="Rhea" id="RHEA-COMP:10686"/>
        <dbReference type="ChEBI" id="CHEBI:15378"/>
        <dbReference type="ChEBI" id="CHEBI:16304"/>
        <dbReference type="ChEBI" id="CHEBI:18036"/>
        <dbReference type="ChEBI" id="CHEBI:18408"/>
        <dbReference type="ChEBI" id="CHEBI:30616"/>
        <dbReference type="ChEBI" id="CHEBI:57692"/>
        <dbReference type="ChEBI" id="CHEBI:58307"/>
        <dbReference type="EC" id="2.5.1.17"/>
    </reaction>
</comment>
<comment type="subunit">
    <text evidence="2">Homotrimer.</text>
</comment>
<name>A0A1M5FN23_9BACT</name>
<keyword evidence="3 6" id="KW-0808">Transferase</keyword>
<keyword evidence="9" id="KW-1185">Reference proteome</keyword>
<accession>A0A1M5FN23</accession>
<dbReference type="Gene3D" id="1.20.1200.10">
    <property type="entry name" value="Cobalamin adenosyltransferase-like"/>
    <property type="match status" value="1"/>
</dbReference>
<evidence type="ECO:0000313" key="9">
    <source>
        <dbReference type="Proteomes" id="UP000184368"/>
    </source>
</evidence>
<sequence>MPATFPATCFLTRDFCFSQHQLMAFKIYTKTGDAGHTGLIGGTKVPKNDLRIETYGTVDELNSWMGMVNDQFNHPELKAEIKEIQDRLFTIGSLLATDHSKQTKMALPDLHESDVQLLESRIDIMTDQLPEMKSFILPGGHPTVSSIHVARCVCRRAERLAVSLQMHDVPVEALVIQYLNRLSDYLFTLARYAGMVLGAEEIPWKARV</sequence>
<evidence type="ECO:0000256" key="5">
    <source>
        <dbReference type="ARBA" id="ARBA00022840"/>
    </source>
</evidence>
<dbReference type="InterPro" id="IPR029499">
    <property type="entry name" value="PduO-typ"/>
</dbReference>
<comment type="similarity">
    <text evidence="1 6">Belongs to the Cob(I)alamin adenosyltransferase family.</text>
</comment>
<organism evidence="8 9">
    <name type="scientific">Cnuella takakiae</name>
    <dbReference type="NCBI Taxonomy" id="1302690"/>
    <lineage>
        <taxon>Bacteria</taxon>
        <taxon>Pseudomonadati</taxon>
        <taxon>Bacteroidota</taxon>
        <taxon>Chitinophagia</taxon>
        <taxon>Chitinophagales</taxon>
        <taxon>Chitinophagaceae</taxon>
        <taxon>Cnuella</taxon>
    </lineage>
</organism>
<keyword evidence="4 6" id="KW-0547">Nucleotide-binding</keyword>
<reference evidence="8 9" key="1">
    <citation type="submission" date="2016-11" db="EMBL/GenBank/DDBJ databases">
        <authorList>
            <person name="Jaros S."/>
            <person name="Januszkiewicz K."/>
            <person name="Wedrychowicz H."/>
        </authorList>
    </citation>
    <scope>NUCLEOTIDE SEQUENCE [LARGE SCALE GENOMIC DNA]</scope>
    <source>
        <strain evidence="8 9">DSM 26897</strain>
    </source>
</reference>
<dbReference type="UniPathway" id="UPA00148">
    <property type="reaction ID" value="UER00233"/>
</dbReference>
<dbReference type="EC" id="2.5.1.17" evidence="6"/>
<evidence type="ECO:0000259" key="7">
    <source>
        <dbReference type="Pfam" id="PF01923"/>
    </source>
</evidence>
<dbReference type="Proteomes" id="UP000184368">
    <property type="component" value="Unassembled WGS sequence"/>
</dbReference>
<gene>
    <name evidence="8" type="ORF">SAMN05444008_11477</name>
</gene>
<dbReference type="FunFam" id="1.20.1200.10:FF:000001">
    <property type="entry name" value="Cob(I)yrinic acid a,c-diamide adenosyltransferase"/>
    <property type="match status" value="1"/>
</dbReference>
<evidence type="ECO:0000256" key="6">
    <source>
        <dbReference type="RuleBase" id="RU366026"/>
    </source>
</evidence>
<evidence type="ECO:0000256" key="3">
    <source>
        <dbReference type="ARBA" id="ARBA00022679"/>
    </source>
</evidence>
<dbReference type="EMBL" id="FQUO01000014">
    <property type="protein sequence ID" value="SHF92824.1"/>
    <property type="molecule type" value="Genomic_DNA"/>
</dbReference>
<dbReference type="Pfam" id="PF01923">
    <property type="entry name" value="Cob_adeno_trans"/>
    <property type="match status" value="1"/>
</dbReference>
<dbReference type="PANTHER" id="PTHR12213">
    <property type="entry name" value="CORRINOID ADENOSYLTRANSFERASE"/>
    <property type="match status" value="1"/>
</dbReference>
<dbReference type="STRING" id="1302690.BUE76_18830"/>
<evidence type="ECO:0000256" key="2">
    <source>
        <dbReference type="ARBA" id="ARBA00011233"/>
    </source>
</evidence>
<evidence type="ECO:0000256" key="4">
    <source>
        <dbReference type="ARBA" id="ARBA00022741"/>
    </source>
</evidence>
<comment type="catalytic activity">
    <reaction evidence="6">
        <text>2 cob(II)yrinate a,c diamide + reduced [electron-transfer flavoprotein] + 2 ATP = 2 adenosylcob(III)yrinate a,c-diamide + 2 triphosphate + oxidized [electron-transfer flavoprotein] + 3 H(+)</text>
        <dbReference type="Rhea" id="RHEA:11528"/>
        <dbReference type="Rhea" id="RHEA-COMP:10685"/>
        <dbReference type="Rhea" id="RHEA-COMP:10686"/>
        <dbReference type="ChEBI" id="CHEBI:15378"/>
        <dbReference type="ChEBI" id="CHEBI:18036"/>
        <dbReference type="ChEBI" id="CHEBI:30616"/>
        <dbReference type="ChEBI" id="CHEBI:57692"/>
        <dbReference type="ChEBI" id="CHEBI:58307"/>
        <dbReference type="ChEBI" id="CHEBI:58503"/>
        <dbReference type="ChEBI" id="CHEBI:58537"/>
        <dbReference type="EC" id="2.5.1.17"/>
    </reaction>
</comment>
<keyword evidence="5 6" id="KW-0067">ATP-binding</keyword>
<keyword evidence="6" id="KW-0169">Cobalamin biosynthesis</keyword>
<dbReference type="SUPFAM" id="SSF89028">
    <property type="entry name" value="Cobalamin adenosyltransferase-like"/>
    <property type="match status" value="1"/>
</dbReference>
<dbReference type="AlphaFoldDB" id="A0A1M5FN23"/>
<evidence type="ECO:0000313" key="8">
    <source>
        <dbReference type="EMBL" id="SHF92824.1"/>
    </source>
</evidence>
<dbReference type="GO" id="GO:0005524">
    <property type="term" value="F:ATP binding"/>
    <property type="evidence" value="ECO:0007669"/>
    <property type="project" value="UniProtKB-UniRule"/>
</dbReference>